<protein>
    <submittedName>
        <fullName evidence="1">Uncharacterized protein</fullName>
    </submittedName>
</protein>
<gene>
    <name evidence="1" type="ORF">HMPREF9488_00468</name>
</gene>
<organism evidence="1 2">
    <name type="scientific">Coprobacillus cateniformis</name>
    <dbReference type="NCBI Taxonomy" id="100884"/>
    <lineage>
        <taxon>Bacteria</taxon>
        <taxon>Bacillati</taxon>
        <taxon>Bacillota</taxon>
        <taxon>Erysipelotrichia</taxon>
        <taxon>Erysipelotrichales</taxon>
        <taxon>Coprobacillaceae</taxon>
        <taxon>Coprobacillus</taxon>
    </lineage>
</organism>
<evidence type="ECO:0000313" key="1">
    <source>
        <dbReference type="EMBL" id="EFW06236.1"/>
    </source>
</evidence>
<dbReference type="RefSeq" id="WP_008787589.1">
    <property type="nucleotide sequence ID" value="NZ_AKCB01000001.1"/>
</dbReference>
<sequence>MNDNEIEFVYSKGKRKSEIQKLYDELKKNALKLWEYAIHLDTLGERETAVLKQIMM</sequence>
<proteinExistence type="predicted"/>
<evidence type="ECO:0000313" key="2">
    <source>
        <dbReference type="Proteomes" id="UP000003157"/>
    </source>
</evidence>
<name>E7G6T0_9FIRM</name>
<dbReference type="EMBL" id="ADKX01000007">
    <property type="protein sequence ID" value="EFW06236.1"/>
    <property type="molecule type" value="Genomic_DNA"/>
</dbReference>
<dbReference type="Proteomes" id="UP000003157">
    <property type="component" value="Unassembled WGS sequence"/>
</dbReference>
<comment type="caution">
    <text evidence="1">The sequence shown here is derived from an EMBL/GenBank/DDBJ whole genome shotgun (WGS) entry which is preliminary data.</text>
</comment>
<dbReference type="HOGENOM" id="CLU_3006460_0_0_9"/>
<dbReference type="GeneID" id="78231743"/>
<dbReference type="AlphaFoldDB" id="E7G6T0"/>
<reference evidence="1 2" key="1">
    <citation type="submission" date="2010-12" db="EMBL/GenBank/DDBJ databases">
        <title>The Genome Sequence of Coprobacillus sp. strain 29_1.</title>
        <authorList>
            <consortium name="The Broad Institute Genome Sequencing Platform"/>
            <person name="Earl A."/>
            <person name="Ward D."/>
            <person name="Feldgarden M."/>
            <person name="Gevers D."/>
            <person name="Daigneault M."/>
            <person name="Sibley C.D."/>
            <person name="White A."/>
            <person name="Strauss J."/>
            <person name="Allen-Vercoe E."/>
            <person name="Young S.K."/>
            <person name="Zeng Q."/>
            <person name="Gargeya S."/>
            <person name="Fitzgerald M."/>
            <person name="Haas B."/>
            <person name="Abouelleil A."/>
            <person name="Alvarado L."/>
            <person name="Arachchi H.M."/>
            <person name="Berlin A."/>
            <person name="Brown A."/>
            <person name="Chapman S.B."/>
            <person name="Chen Z."/>
            <person name="Dunbar C."/>
            <person name="Freedman E."/>
            <person name="Gearin G."/>
            <person name="Gellesch M."/>
            <person name="Goldberg J."/>
            <person name="Griggs A."/>
            <person name="Gujja S."/>
            <person name="Heilman E."/>
            <person name="Heiman D."/>
            <person name="Howarth C."/>
            <person name="Larson L."/>
            <person name="Lui A."/>
            <person name="MacDonald P.J.P."/>
            <person name="Mehta T."/>
            <person name="Montmayeur A."/>
            <person name="Murphy C."/>
            <person name="Neiman D."/>
            <person name="Pearson M."/>
            <person name="Priest M."/>
            <person name="Roberts A."/>
            <person name="Saif S."/>
            <person name="Shea T."/>
            <person name="Shenoy N."/>
            <person name="Sisk P."/>
            <person name="Stolte C."/>
            <person name="Sykes S."/>
            <person name="White J."/>
            <person name="Yandava C."/>
            <person name="Nusbaum C."/>
            <person name="Birren B."/>
        </authorList>
    </citation>
    <scope>NUCLEOTIDE SEQUENCE [LARGE SCALE GENOMIC DNA]</scope>
    <source>
        <strain evidence="1 2">29_1</strain>
    </source>
</reference>
<keyword evidence="2" id="KW-1185">Reference proteome</keyword>
<accession>E7G6T0</accession>